<dbReference type="AlphaFoldDB" id="A0A922M6P2"/>
<dbReference type="Proteomes" id="UP000814243">
    <property type="component" value="Unassembled WGS sequence"/>
</dbReference>
<accession>A0A922M6P2</accession>
<protein>
    <submittedName>
        <fullName evidence="1">Uncharacterized protein</fullName>
    </submittedName>
</protein>
<gene>
    <name evidence="1" type="ORF">HF086_013492</name>
</gene>
<reference evidence="1" key="1">
    <citation type="journal article" date="2021" name="G3 (Bethesda)">
        <title>Genome and transcriptome analysis of the beet armyworm Spodoptera exigua reveals targets for pest control. .</title>
        <authorList>
            <person name="Simon S."/>
            <person name="Breeschoten T."/>
            <person name="Jansen H.J."/>
            <person name="Dirks R.P."/>
            <person name="Schranz M.E."/>
            <person name="Ros V.I.D."/>
        </authorList>
    </citation>
    <scope>NUCLEOTIDE SEQUENCE</scope>
    <source>
        <strain evidence="1">TB_SE_WUR_2020</strain>
    </source>
</reference>
<evidence type="ECO:0000313" key="1">
    <source>
        <dbReference type="EMBL" id="KAH9630953.1"/>
    </source>
</evidence>
<evidence type="ECO:0000313" key="2">
    <source>
        <dbReference type="Proteomes" id="UP000814243"/>
    </source>
</evidence>
<name>A0A922M6P2_SPOEX</name>
<organism evidence="1 2">
    <name type="scientific">Spodoptera exigua</name>
    <name type="common">Beet armyworm</name>
    <name type="synonym">Noctua fulgens</name>
    <dbReference type="NCBI Taxonomy" id="7107"/>
    <lineage>
        <taxon>Eukaryota</taxon>
        <taxon>Metazoa</taxon>
        <taxon>Ecdysozoa</taxon>
        <taxon>Arthropoda</taxon>
        <taxon>Hexapoda</taxon>
        <taxon>Insecta</taxon>
        <taxon>Pterygota</taxon>
        <taxon>Neoptera</taxon>
        <taxon>Endopterygota</taxon>
        <taxon>Lepidoptera</taxon>
        <taxon>Glossata</taxon>
        <taxon>Ditrysia</taxon>
        <taxon>Noctuoidea</taxon>
        <taxon>Noctuidae</taxon>
        <taxon>Amphipyrinae</taxon>
        <taxon>Spodoptera</taxon>
    </lineage>
</organism>
<proteinExistence type="predicted"/>
<dbReference type="EMBL" id="JACEFF010000792">
    <property type="protein sequence ID" value="KAH9630953.1"/>
    <property type="molecule type" value="Genomic_DNA"/>
</dbReference>
<comment type="caution">
    <text evidence="1">The sequence shown here is derived from an EMBL/GenBank/DDBJ whole genome shotgun (WGS) entry which is preliminary data.</text>
</comment>
<sequence>MLSCSPAEAGECRARAAGDVLELGSRLLGDVHCARLLLHCLAEHASFFLLTEESWLSYSLDVRPSHDAAQTLESLPGAAT</sequence>